<dbReference type="EMBL" id="RDRB01000003">
    <property type="protein sequence ID" value="ROU02881.1"/>
    <property type="molecule type" value="Genomic_DNA"/>
</dbReference>
<protein>
    <submittedName>
        <fullName evidence="2">GNAT family N-acetyltransferase</fullName>
    </submittedName>
</protein>
<dbReference type="InterPro" id="IPR016181">
    <property type="entry name" value="Acyl_CoA_acyltransferase"/>
</dbReference>
<evidence type="ECO:0000259" key="1">
    <source>
        <dbReference type="PROSITE" id="PS51186"/>
    </source>
</evidence>
<evidence type="ECO:0000313" key="3">
    <source>
        <dbReference type="Proteomes" id="UP000268016"/>
    </source>
</evidence>
<dbReference type="InterPro" id="IPR000182">
    <property type="entry name" value="GNAT_dom"/>
</dbReference>
<gene>
    <name evidence="2" type="ORF">EAT49_06145</name>
</gene>
<dbReference type="Gene3D" id="3.40.630.30">
    <property type="match status" value="1"/>
</dbReference>
<dbReference type="PANTHER" id="PTHR13170">
    <property type="entry name" value="O-GLCNACASE"/>
    <property type="match status" value="1"/>
</dbReference>
<evidence type="ECO:0000313" key="2">
    <source>
        <dbReference type="EMBL" id="ROU02881.1"/>
    </source>
</evidence>
<sequence>MSADTGAIRLRHATAEDHAGLSEVCLRTGADGQDARGREDDETLLGLIFAVPYQVFAPVHARVLEDDAGICGYVLGTEDSAAMHRWLTEDWFPRLRARVTDPGPDPARWRGSDWARRHIHAPPPLPPVDPARYPAHGHIDLLPRARGQGWGRRAMEVLMAGLAEAGAPGLYLEVSPRNAGALAFYARLGFETADVGQPDTVVLVRDLPR</sequence>
<dbReference type="PANTHER" id="PTHR13170:SF16">
    <property type="entry name" value="PROTEIN O-GLCNACASE"/>
    <property type="match status" value="1"/>
</dbReference>
<name>A0A3N2R676_9RHOB</name>
<keyword evidence="3" id="KW-1185">Reference proteome</keyword>
<dbReference type="PROSITE" id="PS51186">
    <property type="entry name" value="GNAT"/>
    <property type="match status" value="1"/>
</dbReference>
<accession>A0A3N2R676</accession>
<proteinExistence type="predicted"/>
<organism evidence="2 3">
    <name type="scientific">Histidinibacterium lentulum</name>
    <dbReference type="NCBI Taxonomy" id="2480588"/>
    <lineage>
        <taxon>Bacteria</taxon>
        <taxon>Pseudomonadati</taxon>
        <taxon>Pseudomonadota</taxon>
        <taxon>Alphaproteobacteria</taxon>
        <taxon>Rhodobacterales</taxon>
        <taxon>Paracoccaceae</taxon>
        <taxon>Histidinibacterium</taxon>
    </lineage>
</organism>
<dbReference type="InterPro" id="IPR051822">
    <property type="entry name" value="Glycosyl_Hydrolase_84"/>
</dbReference>
<keyword evidence="2" id="KW-0808">Transferase</keyword>
<reference evidence="2 3" key="1">
    <citation type="submission" date="2018-10" db="EMBL/GenBank/DDBJ databases">
        <title>Histidinibacterium lentulum gen. nov., sp. nov., a marine bacterium from the culture broth of Picochlorum sp. 122.</title>
        <authorList>
            <person name="Wang G."/>
        </authorList>
    </citation>
    <scope>NUCLEOTIDE SEQUENCE [LARGE SCALE GENOMIC DNA]</scope>
    <source>
        <strain evidence="2 3">B17</strain>
    </source>
</reference>
<feature type="domain" description="N-acetyltransferase" evidence="1">
    <location>
        <begin position="70"/>
        <end position="208"/>
    </location>
</feature>
<dbReference type="Proteomes" id="UP000268016">
    <property type="component" value="Unassembled WGS sequence"/>
</dbReference>
<dbReference type="GO" id="GO:0016747">
    <property type="term" value="F:acyltransferase activity, transferring groups other than amino-acyl groups"/>
    <property type="evidence" value="ECO:0007669"/>
    <property type="project" value="InterPro"/>
</dbReference>
<dbReference type="Pfam" id="PF00583">
    <property type="entry name" value="Acetyltransf_1"/>
    <property type="match status" value="1"/>
</dbReference>
<dbReference type="OrthoDB" id="8593648at2"/>
<dbReference type="AlphaFoldDB" id="A0A3N2R676"/>
<dbReference type="RefSeq" id="WP_123641431.1">
    <property type="nucleotide sequence ID" value="NZ_ML119083.1"/>
</dbReference>
<comment type="caution">
    <text evidence="2">The sequence shown here is derived from an EMBL/GenBank/DDBJ whole genome shotgun (WGS) entry which is preliminary data.</text>
</comment>
<dbReference type="SUPFAM" id="SSF55729">
    <property type="entry name" value="Acyl-CoA N-acyltransferases (Nat)"/>
    <property type="match status" value="1"/>
</dbReference>